<keyword evidence="7 11" id="KW-0547">Nucleotide-binding</keyword>
<evidence type="ECO:0000256" key="4">
    <source>
        <dbReference type="ARBA" id="ARBA00022563"/>
    </source>
</evidence>
<dbReference type="InterPro" id="IPR022631">
    <property type="entry name" value="ADOMET_SYNTHASE_CS"/>
</dbReference>
<dbReference type="EMBL" id="QPJO01000001">
    <property type="protein sequence ID" value="RCW94065.1"/>
    <property type="molecule type" value="Genomic_DNA"/>
</dbReference>
<evidence type="ECO:0000256" key="3">
    <source>
        <dbReference type="ARBA" id="ARBA00022490"/>
    </source>
</evidence>
<accession>A0A368ZMI6</accession>
<dbReference type="GO" id="GO:0006556">
    <property type="term" value="P:S-adenosylmethionine biosynthetic process"/>
    <property type="evidence" value="ECO:0007669"/>
    <property type="project" value="UniProtKB-UniRule"/>
</dbReference>
<feature type="binding site" evidence="11">
    <location>
        <position position="273"/>
    </location>
    <ligand>
        <name>ATP</name>
        <dbReference type="ChEBI" id="CHEBI:30616"/>
        <note>ligand shared between two neighboring subunits</note>
    </ligand>
</feature>
<evidence type="ECO:0000256" key="1">
    <source>
        <dbReference type="ARBA" id="ARBA00005224"/>
    </source>
</evidence>
<feature type="domain" description="S-adenosylmethionine synthetase central" evidence="15">
    <location>
        <begin position="113"/>
        <end position="242"/>
    </location>
</feature>
<feature type="binding site" evidence="11">
    <location>
        <position position="250"/>
    </location>
    <ligand>
        <name>ATP</name>
        <dbReference type="ChEBI" id="CHEBI:30616"/>
        <note>ligand shared between two neighboring subunits</note>
    </ligand>
</feature>
<dbReference type="InterPro" id="IPR022636">
    <property type="entry name" value="S-AdoMet_synthetase_sfam"/>
</dbReference>
<dbReference type="OrthoDB" id="9801686at2"/>
<evidence type="ECO:0000256" key="2">
    <source>
        <dbReference type="ARBA" id="ARBA00009685"/>
    </source>
</evidence>
<evidence type="ECO:0000256" key="6">
    <source>
        <dbReference type="ARBA" id="ARBA00022723"/>
    </source>
</evidence>
<feature type="binding site" description="in other chain" evidence="11">
    <location>
        <begin position="164"/>
        <end position="166"/>
    </location>
    <ligand>
        <name>ATP</name>
        <dbReference type="ChEBI" id="CHEBI:30616"/>
        <note>ligand shared between two neighboring subunits</note>
    </ligand>
</feature>
<dbReference type="GO" id="GO:0006730">
    <property type="term" value="P:one-carbon metabolic process"/>
    <property type="evidence" value="ECO:0007669"/>
    <property type="project" value="UniProtKB-KW"/>
</dbReference>
<dbReference type="FunFam" id="3.30.300.10:FF:000020">
    <property type="entry name" value="S-adenosylmethionine synthase"/>
    <property type="match status" value="1"/>
</dbReference>
<comment type="caution">
    <text evidence="17">The sequence shown here is derived from an EMBL/GenBank/DDBJ whole genome shotgun (WGS) entry which is preliminary data.</text>
</comment>
<feature type="binding site" description="in other chain" evidence="11">
    <location>
        <position position="55"/>
    </location>
    <ligand>
        <name>L-methionine</name>
        <dbReference type="ChEBI" id="CHEBI:57844"/>
        <note>ligand shared between two neighboring subunits</note>
    </ligand>
</feature>
<evidence type="ECO:0000256" key="7">
    <source>
        <dbReference type="ARBA" id="ARBA00022741"/>
    </source>
</evidence>
<protein>
    <recommendedName>
        <fullName evidence="11">S-adenosylmethionine synthase</fullName>
        <shortName evidence="11">AdoMet synthase</shortName>
        <ecNumber evidence="11">2.5.1.6</ecNumber>
    </recommendedName>
    <alternativeName>
        <fullName evidence="11">MAT</fullName>
    </alternativeName>
    <alternativeName>
        <fullName evidence="11">Methionine adenosyltransferase</fullName>
    </alternativeName>
</protein>
<comment type="function">
    <text evidence="11">Catalyzes the formation of S-adenosylmethionine (AdoMet) from methionine and ATP. The overall synthetic reaction is composed of two sequential steps, AdoMet formation and the subsequent tripolyphosphate hydrolysis which occurs prior to release of AdoMet from the enzyme.</text>
</comment>
<sequence>MPYLFTSESVSEGHPDKVADQISDALIDHFLAFDPESKVACETLVTTGQVILAGEVKSKTYLDVQKIARDTINKIGYTKSAYMFDGNSCGVLSAIHEQSEEINQGVDRASKEEQGAGDQGMMFGYATNETENFMPLALDLSHRILKELAELRRENADITYLRPDSKSQVTIEYSDDNVPQRIDAIVVSTQHDEFDADDAMLAKIYSDIKEILIPRVIAKLPAHIQALFNDDITYHINPTGKFVIGGPHGDTGLTGRKIIVDTYGGKGAHGGGAFSGKDPSKVDRSAAYATRHIAKNLVAAGLCDQVLVQVSYAIGVAKPMGIFIDTYGTCKLPDLTDGAIAKKVEKLFDMRPAAIEERLKLRQPMYSETAAYGHMGRQPQSVTKTFHQPNGEPKTVEVELFTWELLNYVDQVKEAFGI</sequence>
<evidence type="ECO:0000256" key="5">
    <source>
        <dbReference type="ARBA" id="ARBA00022679"/>
    </source>
</evidence>
<dbReference type="NCBIfam" id="TIGR01034">
    <property type="entry name" value="metK"/>
    <property type="match status" value="1"/>
</dbReference>
<comment type="similarity">
    <text evidence="2 11 13">Belongs to the AdoMet synthase family.</text>
</comment>
<feature type="binding site" description="in other chain" evidence="11">
    <location>
        <begin position="256"/>
        <end position="257"/>
    </location>
    <ligand>
        <name>ATP</name>
        <dbReference type="ChEBI" id="CHEBI:30616"/>
        <note>ligand shared between two neighboring subunits</note>
    </ligand>
</feature>
<dbReference type="InterPro" id="IPR022628">
    <property type="entry name" value="S-AdoMet_synt_N"/>
</dbReference>
<evidence type="ECO:0000313" key="18">
    <source>
        <dbReference type="Proteomes" id="UP000253436"/>
    </source>
</evidence>
<dbReference type="EC" id="2.5.1.6" evidence="11"/>
<gene>
    <name evidence="11" type="primary">metK</name>
    <name evidence="17" type="ORF">DFQ08_101868</name>
</gene>
<evidence type="ECO:0000313" key="17">
    <source>
        <dbReference type="EMBL" id="RCW94065.1"/>
    </source>
</evidence>
<dbReference type="GO" id="GO:0005524">
    <property type="term" value="F:ATP binding"/>
    <property type="evidence" value="ECO:0007669"/>
    <property type="project" value="UniProtKB-UniRule"/>
</dbReference>
<feature type="binding site" evidence="11">
    <location>
        <position position="250"/>
    </location>
    <ligand>
        <name>L-methionine</name>
        <dbReference type="ChEBI" id="CHEBI:57844"/>
        <note>ligand shared between two neighboring subunits</note>
    </ligand>
</feature>
<dbReference type="PROSITE" id="PS00376">
    <property type="entry name" value="ADOMET_SYNTHASE_1"/>
    <property type="match status" value="1"/>
</dbReference>
<dbReference type="PROSITE" id="PS00377">
    <property type="entry name" value="ADOMET_SYNTHASE_2"/>
    <property type="match status" value="1"/>
</dbReference>
<dbReference type="InterPro" id="IPR022630">
    <property type="entry name" value="S-AdoMet_synt_C"/>
</dbReference>
<evidence type="ECO:0000256" key="12">
    <source>
        <dbReference type="RuleBase" id="RU000542"/>
    </source>
</evidence>
<dbReference type="HAMAP" id="MF_00086">
    <property type="entry name" value="S_AdoMet_synth1"/>
    <property type="match status" value="1"/>
</dbReference>
<dbReference type="Proteomes" id="UP000253436">
    <property type="component" value="Unassembled WGS sequence"/>
</dbReference>
<feature type="binding site" description="in other chain" evidence="11">
    <location>
        <position position="14"/>
    </location>
    <ligand>
        <name>ATP</name>
        <dbReference type="ChEBI" id="CHEBI:30616"/>
        <note>ligand shared between two neighboring subunits</note>
    </ligand>
</feature>
<feature type="binding site" description="in other chain" evidence="11">
    <location>
        <position position="281"/>
    </location>
    <ligand>
        <name>L-methionine</name>
        <dbReference type="ChEBI" id="CHEBI:57844"/>
        <note>ligand shared between two neighboring subunits</note>
    </ligand>
</feature>
<feature type="region of interest" description="Flexible loop" evidence="11">
    <location>
        <begin position="98"/>
        <end position="108"/>
    </location>
</feature>
<dbReference type="Gene3D" id="3.30.300.10">
    <property type="match status" value="3"/>
</dbReference>
<feature type="binding site" description="in other chain" evidence="11">
    <location>
        <begin position="241"/>
        <end position="242"/>
    </location>
    <ligand>
        <name>ATP</name>
        <dbReference type="ChEBI" id="CHEBI:30616"/>
        <note>ligand shared between two neighboring subunits</note>
    </ligand>
</feature>
<keyword evidence="4 11" id="KW-0554">One-carbon metabolism</keyword>
<feature type="binding site" evidence="11">
    <location>
        <position position="277"/>
    </location>
    <ligand>
        <name>ATP</name>
        <dbReference type="ChEBI" id="CHEBI:30616"/>
        <note>ligand shared between two neighboring subunits</note>
    </ligand>
</feature>
<keyword evidence="8 11" id="KW-0067">ATP-binding</keyword>
<evidence type="ECO:0000259" key="14">
    <source>
        <dbReference type="Pfam" id="PF00438"/>
    </source>
</evidence>
<comment type="subunit">
    <text evidence="11">Homotetramer; dimer of dimers.</text>
</comment>
<comment type="catalytic activity">
    <reaction evidence="11">
        <text>L-methionine + ATP + H2O = S-adenosyl-L-methionine + phosphate + diphosphate</text>
        <dbReference type="Rhea" id="RHEA:21080"/>
        <dbReference type="ChEBI" id="CHEBI:15377"/>
        <dbReference type="ChEBI" id="CHEBI:30616"/>
        <dbReference type="ChEBI" id="CHEBI:33019"/>
        <dbReference type="ChEBI" id="CHEBI:43474"/>
        <dbReference type="ChEBI" id="CHEBI:57844"/>
        <dbReference type="ChEBI" id="CHEBI:59789"/>
        <dbReference type="EC" id="2.5.1.6"/>
    </reaction>
</comment>
<dbReference type="GO" id="GO:0005737">
    <property type="term" value="C:cytoplasm"/>
    <property type="evidence" value="ECO:0007669"/>
    <property type="project" value="UniProtKB-SubCell"/>
</dbReference>
<proteinExistence type="inferred from homology"/>
<evidence type="ECO:0000256" key="13">
    <source>
        <dbReference type="RuleBase" id="RU004462"/>
    </source>
</evidence>
<keyword evidence="9 11" id="KW-0460">Magnesium</keyword>
<comment type="subcellular location">
    <subcellularLocation>
        <location evidence="11 12">Cytoplasm</location>
    </subcellularLocation>
</comment>
<feature type="binding site" evidence="11">
    <location>
        <position position="16"/>
    </location>
    <ligand>
        <name>Mg(2+)</name>
        <dbReference type="ChEBI" id="CHEBI:18420"/>
    </ligand>
</feature>
<dbReference type="Pfam" id="PF02773">
    <property type="entry name" value="S-AdoMet_synt_C"/>
    <property type="match status" value="1"/>
</dbReference>
<reference evidence="17 18" key="1">
    <citation type="submission" date="2018-07" db="EMBL/GenBank/DDBJ databases">
        <title>Genomic Encyclopedia of Type Strains, Phase III (KMG-III): the genomes of soil and plant-associated and newly described type strains.</title>
        <authorList>
            <person name="Whitman W."/>
        </authorList>
    </citation>
    <scope>NUCLEOTIDE SEQUENCE [LARGE SCALE GENOMIC DNA]</scope>
    <source>
        <strain evidence="17 18">CECT 7958</strain>
    </source>
</reference>
<comment type="cofactor">
    <cofactor evidence="11">
        <name>K(+)</name>
        <dbReference type="ChEBI" id="CHEBI:29103"/>
    </cofactor>
    <text evidence="11">Binds 1 potassium ion per subunit.</text>
</comment>
<dbReference type="RefSeq" id="WP_114308540.1">
    <property type="nucleotide sequence ID" value="NZ_QPJO01000001.1"/>
</dbReference>
<evidence type="ECO:0000256" key="8">
    <source>
        <dbReference type="ARBA" id="ARBA00022840"/>
    </source>
</evidence>
<feature type="binding site" evidence="11">
    <location>
        <position position="42"/>
    </location>
    <ligand>
        <name>K(+)</name>
        <dbReference type="ChEBI" id="CHEBI:29103"/>
    </ligand>
</feature>
<dbReference type="InterPro" id="IPR002133">
    <property type="entry name" value="S-AdoMet_synthetase"/>
</dbReference>
<dbReference type="InterPro" id="IPR022629">
    <property type="entry name" value="S-AdoMet_synt_central"/>
</dbReference>
<dbReference type="Pfam" id="PF02772">
    <property type="entry name" value="S-AdoMet_synt_M"/>
    <property type="match status" value="1"/>
</dbReference>
<comment type="pathway">
    <text evidence="1 11">Amino-acid biosynthesis; S-adenosyl-L-methionine biosynthesis; S-adenosyl-L-methionine from L-methionine: step 1/1.</text>
</comment>
<dbReference type="CDD" id="cd18079">
    <property type="entry name" value="S-AdoMet_synt"/>
    <property type="match status" value="1"/>
</dbReference>
<dbReference type="AlphaFoldDB" id="A0A368ZMI6"/>
<keyword evidence="3 11" id="KW-0963">Cytoplasm</keyword>
<evidence type="ECO:0000259" key="15">
    <source>
        <dbReference type="Pfam" id="PF02772"/>
    </source>
</evidence>
<dbReference type="GO" id="GO:0004478">
    <property type="term" value="F:methionine adenosyltransferase activity"/>
    <property type="evidence" value="ECO:0007669"/>
    <property type="project" value="UniProtKB-UniRule"/>
</dbReference>
<keyword evidence="10 11" id="KW-0630">Potassium</keyword>
<name>A0A368ZMI6_9FLAO</name>
<dbReference type="Pfam" id="PF00438">
    <property type="entry name" value="S-AdoMet_synt_N"/>
    <property type="match status" value="1"/>
</dbReference>
<evidence type="ECO:0000256" key="11">
    <source>
        <dbReference type="HAMAP-Rule" id="MF_00086"/>
    </source>
</evidence>
<feature type="binding site" description="in other chain" evidence="11">
    <location>
        <position position="98"/>
    </location>
    <ligand>
        <name>L-methionine</name>
        <dbReference type="ChEBI" id="CHEBI:57844"/>
        <note>ligand shared between two neighboring subunits</note>
    </ligand>
</feature>
<evidence type="ECO:0000259" key="16">
    <source>
        <dbReference type="Pfam" id="PF02773"/>
    </source>
</evidence>
<evidence type="ECO:0000256" key="9">
    <source>
        <dbReference type="ARBA" id="ARBA00022842"/>
    </source>
</evidence>
<dbReference type="PIRSF" id="PIRSF000497">
    <property type="entry name" value="MAT"/>
    <property type="match status" value="1"/>
</dbReference>
<keyword evidence="5 11" id="KW-0808">Transferase</keyword>
<feature type="domain" description="S-adenosylmethionine synthetase C-terminal" evidence="16">
    <location>
        <begin position="244"/>
        <end position="378"/>
    </location>
</feature>
<dbReference type="PANTHER" id="PTHR11964">
    <property type="entry name" value="S-ADENOSYLMETHIONINE SYNTHETASE"/>
    <property type="match status" value="1"/>
</dbReference>
<dbReference type="GO" id="GO:0000287">
    <property type="term" value="F:magnesium ion binding"/>
    <property type="evidence" value="ECO:0007669"/>
    <property type="project" value="UniProtKB-UniRule"/>
</dbReference>
<keyword evidence="18" id="KW-1185">Reference proteome</keyword>
<comment type="cofactor">
    <cofactor evidence="11">
        <name>Mg(2+)</name>
        <dbReference type="ChEBI" id="CHEBI:18420"/>
    </cofactor>
    <text evidence="11">Binds 2 divalent ions per subunit.</text>
</comment>
<keyword evidence="6 11" id="KW-0479">Metal-binding</keyword>
<evidence type="ECO:0000256" key="10">
    <source>
        <dbReference type="ARBA" id="ARBA00022958"/>
    </source>
</evidence>
<organism evidence="17 18">
    <name type="scientific">Winogradskyella arenosi</name>
    <dbReference type="NCBI Taxonomy" id="533325"/>
    <lineage>
        <taxon>Bacteria</taxon>
        <taxon>Pseudomonadati</taxon>
        <taxon>Bacteroidota</taxon>
        <taxon>Flavobacteriia</taxon>
        <taxon>Flavobacteriales</taxon>
        <taxon>Flavobacteriaceae</taxon>
        <taxon>Winogradskyella</taxon>
    </lineage>
</organism>
<dbReference type="UniPathway" id="UPA00315">
    <property type="reaction ID" value="UER00080"/>
</dbReference>
<dbReference type="SUPFAM" id="SSF55973">
    <property type="entry name" value="S-adenosylmethionine synthetase"/>
    <property type="match status" value="3"/>
</dbReference>
<feature type="domain" description="S-adenosylmethionine synthetase N-terminal" evidence="14">
    <location>
        <begin position="3"/>
        <end position="99"/>
    </location>
</feature>